<evidence type="ECO:0000256" key="1">
    <source>
        <dbReference type="SAM" id="MobiDB-lite"/>
    </source>
</evidence>
<evidence type="ECO:0000313" key="3">
    <source>
        <dbReference type="EMBL" id="AXA85556.1"/>
    </source>
</evidence>
<evidence type="ECO:0000313" key="4">
    <source>
        <dbReference type="Proteomes" id="UP000251842"/>
    </source>
</evidence>
<feature type="signal peptide" evidence="2">
    <location>
        <begin position="1"/>
        <end position="20"/>
    </location>
</feature>
<keyword evidence="2" id="KW-0732">Signal</keyword>
<feature type="chain" id="PRO_5016765167" evidence="2">
    <location>
        <begin position="21"/>
        <end position="221"/>
    </location>
</feature>
<gene>
    <name evidence="3" type="ORF">DCD74_08665</name>
</gene>
<feature type="compositionally biased region" description="Low complexity" evidence="1">
    <location>
        <begin position="21"/>
        <end position="36"/>
    </location>
</feature>
<accession>A0A344J946</accession>
<feature type="region of interest" description="Disordered" evidence="1">
    <location>
        <begin position="21"/>
        <end position="69"/>
    </location>
</feature>
<keyword evidence="4" id="KW-1185">Reference proteome</keyword>
<dbReference type="OrthoDB" id="5193828at2"/>
<feature type="compositionally biased region" description="Pro residues" evidence="1">
    <location>
        <begin position="54"/>
        <end position="65"/>
    </location>
</feature>
<protein>
    <submittedName>
        <fullName evidence="3">Lectin</fullName>
    </submittedName>
</protein>
<proteinExistence type="predicted"/>
<evidence type="ECO:0000256" key="2">
    <source>
        <dbReference type="SAM" id="SignalP"/>
    </source>
</evidence>
<name>A0A344J946_9GAMM</name>
<dbReference type="Proteomes" id="UP000251842">
    <property type="component" value="Chromosome"/>
</dbReference>
<reference evidence="4" key="1">
    <citation type="submission" date="2018-05" db="EMBL/GenBank/DDBJ databases">
        <title>Luteimonas pekinense sp. nov., isolated from human Meibomian gland secretions, Beijing, China.</title>
        <authorList>
            <person name="Wen T."/>
            <person name="Bai H."/>
            <person name="Lv H."/>
        </authorList>
    </citation>
    <scope>NUCLEOTIDE SEQUENCE [LARGE SCALE GENOMIC DNA]</scope>
    <source>
        <strain evidence="4">83-4</strain>
    </source>
</reference>
<sequence length="221" mass="22956">MLPHALAAACLLGLAACAPAGDPAASAPADDAATPPAEVPKDAPPPMTDGNTPPITPAPEAPATPPDGDLYLSKWSGYGDVAFGTPADGMAKAWGGELKTEGKDFNPTCYFMTPTWVKTPSEFNFMIGDGKFVRYGVENAKFAAPGGGKVGMGKAEITKLYAGRVEAQPHKYTDGEYLRIKDASGGKGVLIFETDGKGNGAKVKEWRVGVPPYADYVEGCS</sequence>
<dbReference type="KEGG" id="lue:DCD74_08665"/>
<dbReference type="EMBL" id="CP029556">
    <property type="protein sequence ID" value="AXA85556.1"/>
    <property type="molecule type" value="Genomic_DNA"/>
</dbReference>
<dbReference type="AlphaFoldDB" id="A0A344J946"/>
<organism evidence="3 4">
    <name type="scientific">Solilutibacter oculi</name>
    <dbReference type="NCBI Taxonomy" id="2698682"/>
    <lineage>
        <taxon>Bacteria</taxon>
        <taxon>Pseudomonadati</taxon>
        <taxon>Pseudomonadota</taxon>
        <taxon>Gammaproteobacteria</taxon>
        <taxon>Lysobacterales</taxon>
        <taxon>Lysobacteraceae</taxon>
        <taxon>Solilutibacter</taxon>
    </lineage>
</organism>